<dbReference type="GO" id="GO:0003824">
    <property type="term" value="F:catalytic activity"/>
    <property type="evidence" value="ECO:0007669"/>
    <property type="project" value="UniProtKB-KW"/>
</dbReference>
<dbReference type="FunFam" id="3.30.70.270:FF:000020">
    <property type="entry name" value="Transposon Tf2-6 polyprotein-like Protein"/>
    <property type="match status" value="1"/>
</dbReference>
<dbReference type="Gene3D" id="3.30.70.270">
    <property type="match status" value="1"/>
</dbReference>
<organism evidence="3 4">
    <name type="scientific">Cirrhinus mrigala</name>
    <name type="common">Mrigala</name>
    <dbReference type="NCBI Taxonomy" id="683832"/>
    <lineage>
        <taxon>Eukaryota</taxon>
        <taxon>Metazoa</taxon>
        <taxon>Chordata</taxon>
        <taxon>Craniata</taxon>
        <taxon>Vertebrata</taxon>
        <taxon>Euteleostomi</taxon>
        <taxon>Actinopterygii</taxon>
        <taxon>Neopterygii</taxon>
        <taxon>Teleostei</taxon>
        <taxon>Ostariophysi</taxon>
        <taxon>Cypriniformes</taxon>
        <taxon>Cyprinidae</taxon>
        <taxon>Labeoninae</taxon>
        <taxon>Labeonini</taxon>
        <taxon>Cirrhinus</taxon>
    </lineage>
</organism>
<dbReference type="Proteomes" id="UP001529510">
    <property type="component" value="Unassembled WGS sequence"/>
</dbReference>
<dbReference type="SUPFAM" id="SSF56672">
    <property type="entry name" value="DNA/RNA polymerases"/>
    <property type="match status" value="1"/>
</dbReference>
<evidence type="ECO:0000313" key="3">
    <source>
        <dbReference type="EMBL" id="KAL0194876.1"/>
    </source>
</evidence>
<name>A0ABD0R8P3_CIRMR</name>
<dbReference type="Pfam" id="PF17919">
    <property type="entry name" value="RT_RNaseH_2"/>
    <property type="match status" value="1"/>
</dbReference>
<dbReference type="PANTHER" id="PTHR37984">
    <property type="entry name" value="PROTEIN CBG26694"/>
    <property type="match status" value="1"/>
</dbReference>
<protein>
    <recommendedName>
        <fullName evidence="2">Reverse transcriptase/retrotransposon-derived protein RNase H-like domain-containing protein</fullName>
    </recommendedName>
</protein>
<comment type="caution">
    <text evidence="3">The sequence shown here is derived from an EMBL/GenBank/DDBJ whole genome shotgun (WGS) entry which is preliminary data.</text>
</comment>
<accession>A0ABD0R8P3</accession>
<dbReference type="InterPro" id="IPR050951">
    <property type="entry name" value="Retrovirus_Pol_polyprotein"/>
</dbReference>
<keyword evidence="4" id="KW-1185">Reference proteome</keyword>
<dbReference type="InterPro" id="IPR043128">
    <property type="entry name" value="Rev_trsase/Diguanyl_cyclase"/>
</dbReference>
<dbReference type="AlphaFoldDB" id="A0ABD0R8P3"/>
<dbReference type="InterPro" id="IPR043502">
    <property type="entry name" value="DNA/RNA_pol_sf"/>
</dbReference>
<dbReference type="InterPro" id="IPR041577">
    <property type="entry name" value="RT_RNaseH_2"/>
</dbReference>
<keyword evidence="1" id="KW-0511">Multifunctional enzyme</keyword>
<evidence type="ECO:0000256" key="1">
    <source>
        <dbReference type="ARBA" id="ARBA00023268"/>
    </source>
</evidence>
<dbReference type="PANTHER" id="PTHR37984:SF5">
    <property type="entry name" value="PROTEIN NYNRIN-LIKE"/>
    <property type="match status" value="1"/>
</dbReference>
<gene>
    <name evidence="3" type="ORF">M9458_008448</name>
</gene>
<evidence type="ECO:0000313" key="4">
    <source>
        <dbReference type="Proteomes" id="UP001529510"/>
    </source>
</evidence>
<sequence>MTGYYRSFCKNFASVVAPLTDLLSTSKKFVWSQDCNYAFNAAKDLLCHAPVLSAPNFSLPFKLQVDASLSGAGAVLLQEDVTGVEHP</sequence>
<feature type="non-terminal residue" evidence="3">
    <location>
        <position position="87"/>
    </location>
</feature>
<reference evidence="3 4" key="1">
    <citation type="submission" date="2024-05" db="EMBL/GenBank/DDBJ databases">
        <title>Genome sequencing and assembly of Indian major carp, Cirrhinus mrigala (Hamilton, 1822).</title>
        <authorList>
            <person name="Mohindra V."/>
            <person name="Chowdhury L.M."/>
            <person name="Lal K."/>
            <person name="Jena J.K."/>
        </authorList>
    </citation>
    <scope>NUCLEOTIDE SEQUENCE [LARGE SCALE GENOMIC DNA]</scope>
    <source>
        <strain evidence="3">CM1030</strain>
        <tissue evidence="3">Blood</tissue>
    </source>
</reference>
<evidence type="ECO:0000259" key="2">
    <source>
        <dbReference type="Pfam" id="PF17919"/>
    </source>
</evidence>
<feature type="domain" description="Reverse transcriptase/retrotransposon-derived protein RNase H-like" evidence="2">
    <location>
        <begin position="31"/>
        <end position="87"/>
    </location>
</feature>
<dbReference type="EMBL" id="JAMKFB020000004">
    <property type="protein sequence ID" value="KAL0194876.1"/>
    <property type="molecule type" value="Genomic_DNA"/>
</dbReference>
<proteinExistence type="predicted"/>